<comment type="caution">
    <text evidence="2">The sequence shown here is derived from an EMBL/GenBank/DDBJ whole genome shotgun (WGS) entry which is preliminary data.</text>
</comment>
<evidence type="ECO:0000313" key="3">
    <source>
        <dbReference type="Proteomes" id="UP000280819"/>
    </source>
</evidence>
<name>A0A3P1T7J7_9ACTN</name>
<dbReference type="Pfam" id="PF14124">
    <property type="entry name" value="DUF4291"/>
    <property type="match status" value="1"/>
</dbReference>
<dbReference type="OrthoDB" id="65842at2"/>
<dbReference type="PANTHER" id="PTHR38567:SF1">
    <property type="entry name" value="DUF4291 DOMAIN-CONTAINING PROTEIN"/>
    <property type="match status" value="1"/>
</dbReference>
<dbReference type="RefSeq" id="WP_124844182.1">
    <property type="nucleotide sequence ID" value="NZ_RQZG01000006.1"/>
</dbReference>
<proteinExistence type="predicted"/>
<dbReference type="PANTHER" id="PTHR38567">
    <property type="entry name" value="DUF4291 DOMAIN-CONTAINING PROTEIN"/>
    <property type="match status" value="1"/>
</dbReference>
<evidence type="ECO:0000256" key="1">
    <source>
        <dbReference type="SAM" id="MobiDB-lite"/>
    </source>
</evidence>
<reference evidence="2 3" key="1">
    <citation type="submission" date="2018-11" db="EMBL/GenBank/DDBJ databases">
        <title>Genomes From Bacteria Associated with the Canine Oral Cavity: a Test Case for Automated Genome-Based Taxonomic Assignment.</title>
        <authorList>
            <person name="Coil D.A."/>
            <person name="Jospin G."/>
            <person name="Darling A.E."/>
            <person name="Wallis C."/>
            <person name="Davis I.J."/>
            <person name="Harris S."/>
            <person name="Eisen J.A."/>
            <person name="Holcombe L.J."/>
            <person name="O'Flynn C."/>
        </authorList>
    </citation>
    <scope>NUCLEOTIDE SEQUENCE [LARGE SCALE GENOMIC DNA]</scope>
    <source>
        <strain evidence="2 3">OH887_COT-365</strain>
    </source>
</reference>
<sequence>MSGLHEVRADHDRDTIVMYQAYSPVIADAALRAGQFVAPFSFHRMTWIKPSFLWLMHRSNWGRKSGQERILAVRITRSGWEGALGKAVLTDAHPDALSAAEVHVQWDPERSLRGAALNHYSIQVGISRHLIRTFVDDWVVGITDLTGRARRIADLVQGGRAAQATRLLPPERPYPLPEDILRRIIPGQGSRRAKGATTTPSGRR</sequence>
<dbReference type="AlphaFoldDB" id="A0A3P1T7J7"/>
<organism evidence="2 3">
    <name type="scientific">Arachnia propionica</name>
    <dbReference type="NCBI Taxonomy" id="1750"/>
    <lineage>
        <taxon>Bacteria</taxon>
        <taxon>Bacillati</taxon>
        <taxon>Actinomycetota</taxon>
        <taxon>Actinomycetes</taxon>
        <taxon>Propionibacteriales</taxon>
        <taxon>Propionibacteriaceae</taxon>
        <taxon>Arachnia</taxon>
    </lineage>
</organism>
<feature type="region of interest" description="Disordered" evidence="1">
    <location>
        <begin position="185"/>
        <end position="204"/>
    </location>
</feature>
<gene>
    <name evidence="2" type="ORF">EII34_06620</name>
</gene>
<dbReference type="InterPro" id="IPR025633">
    <property type="entry name" value="DUF4291"/>
</dbReference>
<accession>A0A3P1T7J7</accession>
<dbReference type="EMBL" id="RQZG01000006">
    <property type="protein sequence ID" value="RRD05402.1"/>
    <property type="molecule type" value="Genomic_DNA"/>
</dbReference>
<evidence type="ECO:0000313" key="2">
    <source>
        <dbReference type="EMBL" id="RRD05402.1"/>
    </source>
</evidence>
<dbReference type="Proteomes" id="UP000280819">
    <property type="component" value="Unassembled WGS sequence"/>
</dbReference>
<protein>
    <submittedName>
        <fullName evidence="2">DUF4291 domain-containing protein</fullName>
    </submittedName>
</protein>